<sequence length="260" mass="29495">MIDRREVLKLRIAENFNAMMDTLECVLNPLNPIKSMTVTGASGIGKSYNLILRLKEADETGYCNFHYLNSKCTTLGLYEALWNAREVGSVLLLDDVDVFDTEDKLNLLKAALETDEERIITYMSTSRHLVDNDIPTQFDFRGKIIFITNKDLVKISESNSSLSPHVDALMTRGVFVDLEIHDNESIMVHIENIMNSTNIVAKFGIDQNGATSILNFMLKNAANLRKPSLRMPVQLAGLYIQYPDKWEIHATKMYVKTKKV</sequence>
<keyword evidence="2" id="KW-1185">Reference proteome</keyword>
<proteinExistence type="predicted"/>
<accession>A0A1S6UBC9</accession>
<dbReference type="SUPFAM" id="SSF52540">
    <property type="entry name" value="P-loop containing nucleoside triphosphate hydrolases"/>
    <property type="match status" value="1"/>
</dbReference>
<name>A0A1S6UBC9_9CAUD</name>
<gene>
    <name evidence="1" type="ORF">BF_0530</name>
</gene>
<dbReference type="Proteomes" id="UP000221837">
    <property type="component" value="Genome"/>
</dbReference>
<dbReference type="OrthoDB" id="8172at10239"/>
<dbReference type="EMBL" id="KY630187">
    <property type="protein sequence ID" value="AQW89055.1"/>
    <property type="molecule type" value="Genomic_DNA"/>
</dbReference>
<protein>
    <submittedName>
        <fullName evidence="1">Thioredoxin</fullName>
    </submittedName>
</protein>
<organism evidence="1 2">
    <name type="scientific">Serratia phage BF</name>
    <dbReference type="NCBI Taxonomy" id="1962671"/>
    <lineage>
        <taxon>Viruses</taxon>
        <taxon>Duplodnaviria</taxon>
        <taxon>Heunggongvirae</taxon>
        <taxon>Uroviricota</taxon>
        <taxon>Caudoviricetes</taxon>
        <taxon>Eneladusvirus</taxon>
        <taxon>Eneladusvirus BF</taxon>
    </lineage>
</organism>
<evidence type="ECO:0000313" key="2">
    <source>
        <dbReference type="Proteomes" id="UP000221837"/>
    </source>
</evidence>
<dbReference type="InterPro" id="IPR027417">
    <property type="entry name" value="P-loop_NTPase"/>
</dbReference>
<evidence type="ECO:0000313" key="1">
    <source>
        <dbReference type="EMBL" id="AQW89055.1"/>
    </source>
</evidence>
<reference evidence="1" key="1">
    <citation type="submission" date="2017-02" db="EMBL/GenBank/DDBJ databases">
        <title>Genome sequence of Serratia marcescens phage BF.</title>
        <authorList>
            <person name="Casey E."/>
            <person name="Fitzgerald B."/>
            <person name="Mahony J."/>
            <person name="Lugli G."/>
            <person name="Ventura M."/>
            <person name="van Sinderen D."/>
        </authorList>
    </citation>
    <scope>NUCLEOTIDE SEQUENCE [LARGE SCALE GENOMIC DNA]</scope>
</reference>